<dbReference type="PROSITE" id="PS51257">
    <property type="entry name" value="PROKAR_LIPOPROTEIN"/>
    <property type="match status" value="1"/>
</dbReference>
<protein>
    <submittedName>
        <fullName evidence="2">Putative secreted protein</fullName>
    </submittedName>
</protein>
<keyword evidence="1" id="KW-0732">Signal</keyword>
<dbReference type="AlphaFoldDB" id="A0A090XBJ0"/>
<reference evidence="2" key="1">
    <citation type="journal article" date="2015" name="PLoS Negl. Trop. Dis.">
        <title>Deep Sequencing Analysis of the Ixodes ricinus Haemocytome.</title>
        <authorList>
            <person name="Kotsyfakis M."/>
            <person name="Kopacek P."/>
            <person name="Franta Z."/>
            <person name="Pedra J.H."/>
            <person name="Ribeiro J.M."/>
        </authorList>
    </citation>
    <scope>NUCLEOTIDE SEQUENCE</scope>
</reference>
<feature type="chain" id="PRO_5001867056" evidence="1">
    <location>
        <begin position="20"/>
        <end position="119"/>
    </location>
</feature>
<accession>A0A090XBJ0</accession>
<proteinExistence type="evidence at transcript level"/>
<organism evidence="2">
    <name type="scientific">Ixodes ricinus</name>
    <name type="common">Common tick</name>
    <name type="synonym">Acarus ricinus</name>
    <dbReference type="NCBI Taxonomy" id="34613"/>
    <lineage>
        <taxon>Eukaryota</taxon>
        <taxon>Metazoa</taxon>
        <taxon>Ecdysozoa</taxon>
        <taxon>Arthropoda</taxon>
        <taxon>Chelicerata</taxon>
        <taxon>Arachnida</taxon>
        <taxon>Acari</taxon>
        <taxon>Parasitiformes</taxon>
        <taxon>Ixodida</taxon>
        <taxon>Ixodoidea</taxon>
        <taxon>Ixodidae</taxon>
        <taxon>Ixodinae</taxon>
        <taxon>Ixodes</taxon>
    </lineage>
</organism>
<name>A0A090XBJ0_IXORI</name>
<sequence length="119" mass="12712">MISTRILLLLAALALACIAEKKCPKVSEGSFQGLSQSGTERPQGPFLALGQICSRRFHNDTKVMCIGDPGAASRNCRLCCACKNGPEITYTNRTATNFPCGKNGKGRCNDKGQCITKNA</sequence>
<evidence type="ECO:0000256" key="1">
    <source>
        <dbReference type="SAM" id="SignalP"/>
    </source>
</evidence>
<evidence type="ECO:0000313" key="2">
    <source>
        <dbReference type="EMBL" id="JAC92465.1"/>
    </source>
</evidence>
<feature type="signal peptide" evidence="1">
    <location>
        <begin position="1"/>
        <end position="19"/>
    </location>
</feature>
<dbReference type="EMBL" id="GBIH01002245">
    <property type="protein sequence ID" value="JAC92465.1"/>
    <property type="molecule type" value="mRNA"/>
</dbReference>